<organism evidence="5 6">
    <name type="scientific">Streptomyces catenulae</name>
    <dbReference type="NCBI Taxonomy" id="66875"/>
    <lineage>
        <taxon>Bacteria</taxon>
        <taxon>Bacillati</taxon>
        <taxon>Actinomycetota</taxon>
        <taxon>Actinomycetes</taxon>
        <taxon>Kitasatosporales</taxon>
        <taxon>Streptomycetaceae</taxon>
        <taxon>Streptomyces</taxon>
    </lineage>
</organism>
<dbReference type="GO" id="GO:0016491">
    <property type="term" value="F:oxidoreductase activity"/>
    <property type="evidence" value="ECO:0007669"/>
    <property type="project" value="UniProtKB-KW"/>
</dbReference>
<evidence type="ECO:0000313" key="6">
    <source>
        <dbReference type="Proteomes" id="UP001550853"/>
    </source>
</evidence>
<dbReference type="PRINTS" id="PR00080">
    <property type="entry name" value="SDRFAMILY"/>
</dbReference>
<dbReference type="Proteomes" id="UP001550853">
    <property type="component" value="Unassembled WGS sequence"/>
</dbReference>
<gene>
    <name evidence="5" type="ORF">AB0E61_13805</name>
</gene>
<evidence type="ECO:0000256" key="3">
    <source>
        <dbReference type="RuleBase" id="RU000363"/>
    </source>
</evidence>
<evidence type="ECO:0000256" key="2">
    <source>
        <dbReference type="ARBA" id="ARBA00023002"/>
    </source>
</evidence>
<accession>A0ABV2YZJ3</accession>
<feature type="domain" description="Ketoreductase" evidence="4">
    <location>
        <begin position="7"/>
        <end position="214"/>
    </location>
</feature>
<dbReference type="PRINTS" id="PR00081">
    <property type="entry name" value="GDHRDH"/>
</dbReference>
<dbReference type="CDD" id="cd05233">
    <property type="entry name" value="SDR_c"/>
    <property type="match status" value="1"/>
</dbReference>
<dbReference type="EMBL" id="JBEZVI010000009">
    <property type="protein sequence ID" value="MEU3711160.1"/>
    <property type="molecule type" value="Genomic_DNA"/>
</dbReference>
<dbReference type="RefSeq" id="WP_037677627.1">
    <property type="nucleotide sequence ID" value="NZ_JBEZVI010000009.1"/>
</dbReference>
<evidence type="ECO:0000313" key="5">
    <source>
        <dbReference type="EMBL" id="MEU3711160.1"/>
    </source>
</evidence>
<dbReference type="EC" id="1.-.-.-" evidence="5"/>
<protein>
    <submittedName>
        <fullName evidence="5">SDR family oxidoreductase</fullName>
        <ecNumber evidence="5">1.-.-.-</ecNumber>
    </submittedName>
</protein>
<dbReference type="InterPro" id="IPR002347">
    <property type="entry name" value="SDR_fam"/>
</dbReference>
<evidence type="ECO:0000259" key="4">
    <source>
        <dbReference type="SMART" id="SM00822"/>
    </source>
</evidence>
<sequence>MTWPSGETAFVTGAASGIGLGIARALVARGARVALVDLDAHKLAAAVGELTAAGGSVAAVELDVSAADRWADAADRVEAALGPVSILVNNAGVISGAPMTGTTLESWRRHFRVNADGQFLGTSTFLPRFLERGGRAHLLNTASMAGLMPVPGVGAYSASKFAGVGLSLALREELRDTDVAVSVLCPGTVSTGMVAADATGEHPAGADPDRVGEQVVEALEAGRFWIPTHGDFEPIVAALHREIEQAFRDTDDRHGPDPSTQLMLGGIDPVDRMLRPETAR</sequence>
<evidence type="ECO:0000256" key="1">
    <source>
        <dbReference type="ARBA" id="ARBA00006484"/>
    </source>
</evidence>
<dbReference type="SUPFAM" id="SSF51735">
    <property type="entry name" value="NAD(P)-binding Rossmann-fold domains"/>
    <property type="match status" value="1"/>
</dbReference>
<comment type="similarity">
    <text evidence="1 3">Belongs to the short-chain dehydrogenases/reductases (SDR) family.</text>
</comment>
<dbReference type="PANTHER" id="PTHR44196">
    <property type="entry name" value="DEHYDROGENASE/REDUCTASE SDR FAMILY MEMBER 7B"/>
    <property type="match status" value="1"/>
</dbReference>
<reference evidence="5 6" key="1">
    <citation type="submission" date="2024-06" db="EMBL/GenBank/DDBJ databases">
        <title>The Natural Products Discovery Center: Release of the First 8490 Sequenced Strains for Exploring Actinobacteria Biosynthetic Diversity.</title>
        <authorList>
            <person name="Kalkreuter E."/>
            <person name="Kautsar S.A."/>
            <person name="Yang D."/>
            <person name="Bader C.D."/>
            <person name="Teijaro C.N."/>
            <person name="Fluegel L."/>
            <person name="Davis C.M."/>
            <person name="Simpson J.R."/>
            <person name="Lauterbach L."/>
            <person name="Steele A.D."/>
            <person name="Gui C."/>
            <person name="Meng S."/>
            <person name="Li G."/>
            <person name="Viehrig K."/>
            <person name="Ye F."/>
            <person name="Su P."/>
            <person name="Kiefer A.F."/>
            <person name="Nichols A."/>
            <person name="Cepeda A.J."/>
            <person name="Yan W."/>
            <person name="Fan B."/>
            <person name="Jiang Y."/>
            <person name="Adhikari A."/>
            <person name="Zheng C.-J."/>
            <person name="Schuster L."/>
            <person name="Cowan T.M."/>
            <person name="Smanski M.J."/>
            <person name="Chevrette M.G."/>
            <person name="De Carvalho L.P.S."/>
            <person name="Shen B."/>
        </authorList>
    </citation>
    <scope>NUCLEOTIDE SEQUENCE [LARGE SCALE GENOMIC DNA]</scope>
    <source>
        <strain evidence="5 6">NPDC033039</strain>
    </source>
</reference>
<comment type="caution">
    <text evidence="5">The sequence shown here is derived from an EMBL/GenBank/DDBJ whole genome shotgun (WGS) entry which is preliminary data.</text>
</comment>
<dbReference type="Pfam" id="PF00106">
    <property type="entry name" value="adh_short"/>
    <property type="match status" value="1"/>
</dbReference>
<dbReference type="SMART" id="SM00822">
    <property type="entry name" value="PKS_KR"/>
    <property type="match status" value="1"/>
</dbReference>
<dbReference type="Gene3D" id="3.40.50.720">
    <property type="entry name" value="NAD(P)-binding Rossmann-like Domain"/>
    <property type="match status" value="1"/>
</dbReference>
<name>A0ABV2YZJ3_9ACTN</name>
<dbReference type="InterPro" id="IPR020904">
    <property type="entry name" value="Sc_DH/Rdtase_CS"/>
</dbReference>
<dbReference type="PROSITE" id="PS00061">
    <property type="entry name" value="ADH_SHORT"/>
    <property type="match status" value="1"/>
</dbReference>
<keyword evidence="2 5" id="KW-0560">Oxidoreductase</keyword>
<dbReference type="InterPro" id="IPR036291">
    <property type="entry name" value="NAD(P)-bd_dom_sf"/>
</dbReference>
<keyword evidence="6" id="KW-1185">Reference proteome</keyword>
<dbReference type="InterPro" id="IPR057326">
    <property type="entry name" value="KR_dom"/>
</dbReference>
<dbReference type="PANTHER" id="PTHR44196:SF1">
    <property type="entry name" value="DEHYDROGENASE_REDUCTASE SDR FAMILY MEMBER 7B"/>
    <property type="match status" value="1"/>
</dbReference>
<proteinExistence type="inferred from homology"/>